<gene>
    <name evidence="2" type="ORF">CKY28_16930</name>
</gene>
<keyword evidence="1" id="KW-0812">Transmembrane</keyword>
<accession>A0A2A2SB47</accession>
<protein>
    <submittedName>
        <fullName evidence="2">Uncharacterized protein</fullName>
    </submittedName>
</protein>
<comment type="caution">
    <text evidence="2">The sequence shown here is derived from an EMBL/GenBank/DDBJ whole genome shotgun (WGS) entry which is preliminary data.</text>
</comment>
<feature type="transmembrane region" description="Helical" evidence="1">
    <location>
        <begin position="84"/>
        <end position="102"/>
    </location>
</feature>
<dbReference type="Proteomes" id="UP000218151">
    <property type="component" value="Unassembled WGS sequence"/>
</dbReference>
<dbReference type="OrthoDB" id="7573793at2"/>
<dbReference type="AlphaFoldDB" id="A0A2A2SB47"/>
<dbReference type="RefSeq" id="WP_095999578.1">
    <property type="nucleotide sequence ID" value="NZ_NSLI01000006.1"/>
</dbReference>
<reference evidence="3" key="1">
    <citation type="submission" date="2017-09" db="EMBL/GenBank/DDBJ databases">
        <authorList>
            <person name="Feng G."/>
            <person name="Zhu H."/>
        </authorList>
    </citation>
    <scope>NUCLEOTIDE SEQUENCE [LARGE SCALE GENOMIC DNA]</scope>
    <source>
        <strain evidence="3">1PNM-20</strain>
    </source>
</reference>
<keyword evidence="1" id="KW-0472">Membrane</keyword>
<sequence>MDDRKPSPPSHFARLRRKCATSCYVALSLWLFLASTVLATLGLVLLLALIITGVDLASFFAHLQNLSSHYLSAEPAARAKFERNLVTLLVALVSLLIIARAPTFAARLHRELDGGERG</sequence>
<feature type="transmembrane region" description="Helical" evidence="1">
    <location>
        <begin position="21"/>
        <end position="38"/>
    </location>
</feature>
<feature type="transmembrane region" description="Helical" evidence="1">
    <location>
        <begin position="44"/>
        <end position="63"/>
    </location>
</feature>
<proteinExistence type="predicted"/>
<dbReference type="EMBL" id="NSLI01000006">
    <property type="protein sequence ID" value="PAX06443.1"/>
    <property type="molecule type" value="Genomic_DNA"/>
</dbReference>
<evidence type="ECO:0000256" key="1">
    <source>
        <dbReference type="SAM" id="Phobius"/>
    </source>
</evidence>
<keyword evidence="1" id="KW-1133">Transmembrane helix</keyword>
<keyword evidence="3" id="KW-1185">Reference proteome</keyword>
<organism evidence="2 3">
    <name type="scientific">Sphingomonas lenta</name>
    <dbReference type="NCBI Taxonomy" id="1141887"/>
    <lineage>
        <taxon>Bacteria</taxon>
        <taxon>Pseudomonadati</taxon>
        <taxon>Pseudomonadota</taxon>
        <taxon>Alphaproteobacteria</taxon>
        <taxon>Sphingomonadales</taxon>
        <taxon>Sphingomonadaceae</taxon>
        <taxon>Sphingomonas</taxon>
    </lineage>
</organism>
<evidence type="ECO:0000313" key="3">
    <source>
        <dbReference type="Proteomes" id="UP000218151"/>
    </source>
</evidence>
<evidence type="ECO:0000313" key="2">
    <source>
        <dbReference type="EMBL" id="PAX06443.1"/>
    </source>
</evidence>
<name>A0A2A2SB47_9SPHN</name>